<dbReference type="InterPro" id="IPR002625">
    <property type="entry name" value="Smr_dom"/>
</dbReference>
<dbReference type="PANTHER" id="PTHR47676:SF1">
    <property type="entry name" value="SMR DOMAIN-CONTAINING PROTEIN"/>
    <property type="match status" value="1"/>
</dbReference>
<dbReference type="Proteomes" id="UP000734854">
    <property type="component" value="Unassembled WGS sequence"/>
</dbReference>
<dbReference type="InterPro" id="IPR056254">
    <property type="entry name" value="At5g58720/SDE5-like_UBA-like"/>
</dbReference>
<protein>
    <recommendedName>
        <fullName evidence="2">Smr domain-containing protein</fullName>
    </recommendedName>
</protein>
<evidence type="ECO:0000313" key="4">
    <source>
        <dbReference type="Proteomes" id="UP000734854"/>
    </source>
</evidence>
<dbReference type="Gene3D" id="3.30.1370.110">
    <property type="match status" value="1"/>
</dbReference>
<feature type="region of interest" description="Disordered" evidence="1">
    <location>
        <begin position="1"/>
        <end position="31"/>
    </location>
</feature>
<dbReference type="InterPro" id="IPR036063">
    <property type="entry name" value="Smr_dom_sf"/>
</dbReference>
<gene>
    <name evidence="3" type="ORF">ZIOFF_066622</name>
</gene>
<evidence type="ECO:0000259" key="2">
    <source>
        <dbReference type="PROSITE" id="PS50828"/>
    </source>
</evidence>
<dbReference type="SMART" id="SM00463">
    <property type="entry name" value="SMR"/>
    <property type="match status" value="1"/>
</dbReference>
<name>A0A8J5EYJ1_ZINOF</name>
<dbReference type="Pfam" id="PF24767">
    <property type="entry name" value="UBA_At5g58720"/>
    <property type="match status" value="1"/>
</dbReference>
<feature type="compositionally biased region" description="Basic residues" evidence="1">
    <location>
        <begin position="1"/>
        <end position="16"/>
    </location>
</feature>
<organism evidence="3 4">
    <name type="scientific">Zingiber officinale</name>
    <name type="common">Ginger</name>
    <name type="synonym">Amomum zingiber</name>
    <dbReference type="NCBI Taxonomy" id="94328"/>
    <lineage>
        <taxon>Eukaryota</taxon>
        <taxon>Viridiplantae</taxon>
        <taxon>Streptophyta</taxon>
        <taxon>Embryophyta</taxon>
        <taxon>Tracheophyta</taxon>
        <taxon>Spermatophyta</taxon>
        <taxon>Magnoliopsida</taxon>
        <taxon>Liliopsida</taxon>
        <taxon>Zingiberales</taxon>
        <taxon>Zingiberaceae</taxon>
        <taxon>Zingiber</taxon>
    </lineage>
</organism>
<sequence>MKPTKKNRKSKKRRKPAGSDLPQGADEANGDDGARALEWLIEAFSSSVSLDQIDSAYREAGCDPFKAAGILGAQLDDPGEKLPEGKRVGAVRKQKRAPAATGIVPDVIGKGYIGSVRRSRDGGSNLQFKDGMKRMYSVEEAEQFLCSMLGDMSEITMAVVRDVLDQCGNSVEKALEALLDISASSSDQLNQGPYENDGSCRRNYSCSRPEVISRSPSENSISFSQLTDMISDSASNSLSEKEHIPQACHASSKRNHPKVLADCEIPMPYNYLQQQVLESLFRIPNSPTCEPGRMDWKKVVEKVESFGQGLEFSSLSIKDTQENVTIGKEDIYQVCRDTSKKHWEMMQACYQKAAVVYSRGQRAHASFLSEKVNLLKTQCSSNKHIKNVVTIDLHGQHVKQAIRLLKLHLLLFTYIPSVQYLKVITGCGADVVGKGKMKRSVLALSKKEGIVWTEENVGTLLLHIGEPRQYSFVECDSDSD</sequence>
<comment type="caution">
    <text evidence="3">The sequence shown here is derived from an EMBL/GenBank/DDBJ whole genome shotgun (WGS) entry which is preliminary data.</text>
</comment>
<evidence type="ECO:0000313" key="3">
    <source>
        <dbReference type="EMBL" id="KAG6477369.1"/>
    </source>
</evidence>
<dbReference type="InterPro" id="IPR055319">
    <property type="entry name" value="At5g58720-like"/>
</dbReference>
<reference evidence="3 4" key="1">
    <citation type="submission" date="2020-08" db="EMBL/GenBank/DDBJ databases">
        <title>Plant Genome Project.</title>
        <authorList>
            <person name="Zhang R.-G."/>
        </authorList>
    </citation>
    <scope>NUCLEOTIDE SEQUENCE [LARGE SCALE GENOMIC DNA]</scope>
    <source>
        <tissue evidence="3">Rhizome</tissue>
    </source>
</reference>
<feature type="domain" description="Smr" evidence="2">
    <location>
        <begin position="391"/>
        <end position="464"/>
    </location>
</feature>
<keyword evidence="4" id="KW-1185">Reference proteome</keyword>
<dbReference type="InterPro" id="IPR013899">
    <property type="entry name" value="DUF1771"/>
</dbReference>
<proteinExistence type="predicted"/>
<dbReference type="PROSITE" id="PS50828">
    <property type="entry name" value="SMR"/>
    <property type="match status" value="1"/>
</dbReference>
<dbReference type="Pfam" id="PF08590">
    <property type="entry name" value="DUF1771"/>
    <property type="match status" value="1"/>
</dbReference>
<evidence type="ECO:0000256" key="1">
    <source>
        <dbReference type="SAM" id="MobiDB-lite"/>
    </source>
</evidence>
<dbReference type="PANTHER" id="PTHR47676">
    <property type="entry name" value="OS01G0225100 PROTEIN"/>
    <property type="match status" value="1"/>
</dbReference>
<dbReference type="EMBL" id="JACMSC010000018">
    <property type="protein sequence ID" value="KAG6477369.1"/>
    <property type="molecule type" value="Genomic_DNA"/>
</dbReference>
<dbReference type="AlphaFoldDB" id="A0A8J5EYJ1"/>
<accession>A0A8J5EYJ1</accession>
<dbReference type="SUPFAM" id="SSF160443">
    <property type="entry name" value="SMR domain-like"/>
    <property type="match status" value="1"/>
</dbReference>